<keyword evidence="4 10" id="KW-0547">Nucleotide-binding</keyword>
<dbReference type="RefSeq" id="WP_090750004.1">
    <property type="nucleotide sequence ID" value="NZ_CZQA01000010.1"/>
</dbReference>
<dbReference type="GO" id="GO:0043952">
    <property type="term" value="P:protein transport by the Sec complex"/>
    <property type="evidence" value="ECO:0007669"/>
    <property type="project" value="TreeGrafter"/>
</dbReference>
<dbReference type="GO" id="GO:0031522">
    <property type="term" value="C:cell envelope Sec protein transport complex"/>
    <property type="evidence" value="ECO:0007669"/>
    <property type="project" value="TreeGrafter"/>
</dbReference>
<evidence type="ECO:0000259" key="11">
    <source>
        <dbReference type="PROSITE" id="PS51192"/>
    </source>
</evidence>
<dbReference type="HAMAP" id="MF_01382">
    <property type="entry name" value="SecA"/>
    <property type="match status" value="1"/>
</dbReference>
<evidence type="ECO:0000259" key="12">
    <source>
        <dbReference type="PROSITE" id="PS51194"/>
    </source>
</evidence>
<dbReference type="EC" id="7.4.2.8" evidence="10"/>
<comment type="subunit">
    <text evidence="10">Monomer and homodimer. Part of the essential Sec protein translocation apparatus which comprises SecA, SecYEG and auxiliary proteins SecDF. Other proteins may also be involved.</text>
</comment>
<dbReference type="PROSITE" id="PS51196">
    <property type="entry name" value="SECA_MOTOR_DEAD"/>
    <property type="match status" value="1"/>
</dbReference>
<feature type="binding site" evidence="10">
    <location>
        <position position="542"/>
    </location>
    <ligand>
        <name>ATP</name>
        <dbReference type="ChEBI" id="CHEBI:30616"/>
    </ligand>
</feature>
<comment type="function">
    <text evidence="10">Part of the Sec protein translocase complex. Interacts with the SecYEG preprotein conducting channel. Has a central role in coupling the hydrolysis of ATP to the transfer of proteins into and across the cell membrane, serving as an ATP-driven molecular motor driving the stepwise translocation of polypeptide chains across the membrane.</text>
</comment>
<dbReference type="InterPro" id="IPR001650">
    <property type="entry name" value="Helicase_C-like"/>
</dbReference>
<comment type="subcellular location">
    <subcellularLocation>
        <location evidence="10">Cell membrane</location>
        <topology evidence="10">Peripheral membrane protein</topology>
        <orientation evidence="10">Cytoplasmic side</orientation>
    </subcellularLocation>
    <subcellularLocation>
        <location evidence="10">Cytoplasm</location>
    </subcellularLocation>
    <text evidence="10">Distribution is 50-50.</text>
</comment>
<dbReference type="SUPFAM" id="SSF52540">
    <property type="entry name" value="P-loop containing nucleoside triphosphate hydrolases"/>
    <property type="match status" value="2"/>
</dbReference>
<dbReference type="FunFam" id="3.40.50.300:FF:000429">
    <property type="entry name" value="Preprotein translocase subunit SecA"/>
    <property type="match status" value="1"/>
</dbReference>
<evidence type="ECO:0000256" key="2">
    <source>
        <dbReference type="ARBA" id="ARBA00022475"/>
    </source>
</evidence>
<dbReference type="SMART" id="SM00958">
    <property type="entry name" value="SecA_PP_bind"/>
    <property type="match status" value="1"/>
</dbReference>
<keyword evidence="3 10" id="KW-0963">Cytoplasm</keyword>
<dbReference type="EMBL" id="CZQA01000010">
    <property type="protein sequence ID" value="CUS37537.1"/>
    <property type="molecule type" value="Genomic_DNA"/>
</dbReference>
<dbReference type="Proteomes" id="UP000199032">
    <property type="component" value="Unassembled WGS sequence"/>
</dbReference>
<dbReference type="GO" id="GO:0005886">
    <property type="term" value="C:plasma membrane"/>
    <property type="evidence" value="ECO:0007669"/>
    <property type="project" value="UniProtKB-SubCell"/>
</dbReference>
<comment type="catalytic activity">
    <reaction evidence="10">
        <text>ATP + H2O + cellular proteinSide 1 = ADP + phosphate + cellular proteinSide 2.</text>
        <dbReference type="EC" id="7.4.2.8"/>
    </reaction>
</comment>
<evidence type="ECO:0000313" key="14">
    <source>
        <dbReference type="EMBL" id="CUS37537.1"/>
    </source>
</evidence>
<name>A0A0S4LIY2_9BACT</name>
<dbReference type="Pfam" id="PF07517">
    <property type="entry name" value="SecA_DEAD"/>
    <property type="match status" value="1"/>
</dbReference>
<feature type="binding site" evidence="10">
    <location>
        <begin position="132"/>
        <end position="136"/>
    </location>
    <ligand>
        <name>ATP</name>
        <dbReference type="ChEBI" id="CHEBI:30616"/>
    </ligand>
</feature>
<evidence type="ECO:0000256" key="3">
    <source>
        <dbReference type="ARBA" id="ARBA00022490"/>
    </source>
</evidence>
<dbReference type="Pfam" id="PF21090">
    <property type="entry name" value="P-loop_SecA"/>
    <property type="match status" value="2"/>
</dbReference>
<comment type="similarity">
    <text evidence="10">Belongs to the SecA family.</text>
</comment>
<evidence type="ECO:0000256" key="6">
    <source>
        <dbReference type="ARBA" id="ARBA00022927"/>
    </source>
</evidence>
<dbReference type="PROSITE" id="PS51194">
    <property type="entry name" value="HELICASE_CTER"/>
    <property type="match status" value="1"/>
</dbReference>
<feature type="domain" description="Helicase C-terminal" evidence="12">
    <location>
        <begin position="467"/>
        <end position="629"/>
    </location>
</feature>
<reference evidence="14 15" key="1">
    <citation type="submission" date="2015-10" db="EMBL/GenBank/DDBJ databases">
        <authorList>
            <person name="Gilbert D.G."/>
        </authorList>
    </citation>
    <scope>NUCLEOTIDE SEQUENCE [LARGE SCALE GENOMIC DNA]</scope>
    <source>
        <strain evidence="14">COMA1</strain>
    </source>
</reference>
<keyword evidence="9 10" id="KW-0472">Membrane</keyword>
<dbReference type="AlphaFoldDB" id="A0A0S4LIY2"/>
<keyword evidence="5 10" id="KW-0067">ATP-binding</keyword>
<keyword evidence="15" id="KW-1185">Reference proteome</keyword>
<evidence type="ECO:0000256" key="4">
    <source>
        <dbReference type="ARBA" id="ARBA00022741"/>
    </source>
</evidence>
<dbReference type="GO" id="GO:0017038">
    <property type="term" value="P:protein import"/>
    <property type="evidence" value="ECO:0007669"/>
    <property type="project" value="InterPro"/>
</dbReference>
<keyword evidence="6 10" id="KW-0653">Protein transport</keyword>
<dbReference type="Gene3D" id="3.40.50.300">
    <property type="entry name" value="P-loop containing nucleotide triphosphate hydrolases"/>
    <property type="match status" value="2"/>
</dbReference>
<dbReference type="CDD" id="cd17928">
    <property type="entry name" value="DEXDc_SecA"/>
    <property type="match status" value="1"/>
</dbReference>
<evidence type="ECO:0000256" key="10">
    <source>
        <dbReference type="HAMAP-Rule" id="MF_01382"/>
    </source>
</evidence>
<dbReference type="GO" id="GO:0005524">
    <property type="term" value="F:ATP binding"/>
    <property type="evidence" value="ECO:0007669"/>
    <property type="project" value="UniProtKB-UniRule"/>
</dbReference>
<dbReference type="InterPro" id="IPR044722">
    <property type="entry name" value="SecA_SF2_C"/>
</dbReference>
<proteinExistence type="inferred from homology"/>
<feature type="domain" description="Helicase ATP-binding" evidence="11">
    <location>
        <begin position="116"/>
        <end position="293"/>
    </location>
</feature>
<dbReference type="PROSITE" id="PS51192">
    <property type="entry name" value="HELICASE_ATP_BIND_1"/>
    <property type="match status" value="1"/>
</dbReference>
<dbReference type="GO" id="GO:0065002">
    <property type="term" value="P:intracellular protein transmembrane transport"/>
    <property type="evidence" value="ECO:0007669"/>
    <property type="project" value="UniProtKB-UniRule"/>
</dbReference>
<evidence type="ECO:0000259" key="13">
    <source>
        <dbReference type="PROSITE" id="PS51196"/>
    </source>
</evidence>
<dbReference type="OrthoDB" id="9805579at2"/>
<feature type="domain" description="SecA family profile" evidence="13">
    <location>
        <begin position="30"/>
        <end position="619"/>
    </location>
</feature>
<dbReference type="InterPro" id="IPR014001">
    <property type="entry name" value="Helicase_ATP-bd"/>
</dbReference>
<keyword evidence="7 10" id="KW-1278">Translocase</keyword>
<protein>
    <recommendedName>
        <fullName evidence="10">Protein translocase subunit SecA</fullName>
        <ecNumber evidence="10">7.4.2.8</ecNumber>
    </recommendedName>
</protein>
<dbReference type="InterPro" id="IPR011115">
    <property type="entry name" value="SecA_DEAD"/>
</dbReference>
<evidence type="ECO:0000256" key="7">
    <source>
        <dbReference type="ARBA" id="ARBA00022967"/>
    </source>
</evidence>
<dbReference type="Pfam" id="PF01043">
    <property type="entry name" value="SecA_PP_bind"/>
    <property type="match status" value="1"/>
</dbReference>
<gene>
    <name evidence="10 14" type="primary">secA</name>
    <name evidence="14" type="ORF">COMA1_40105</name>
</gene>
<sequence length="663" mass="74759">MFDPARERRALHSAYPERSVSQEGWFDRQGARLFSSLRRRHRVRLCRNTTIVEQVAAQGHELSRLSDEQLTERAMQVRQSLRRDGLSEERVCRSFALIREVAQRTLGQRHYDVQILGGWVLLNGCIAEMATGEGKTLTATLAAATIAMAGVPVHVITVNDYLTGRDAREMAPLYERLGLSVGAVIHELDPVARRSAYGCDVTYCCNKELAFDYLRDRLVVGRQPNRIQLQLERLYGDEARVRQLVLRGLCFGIVDEADSVLVDEARVPLIISGAGGEVPEKIIYQMALDFARGLVRGQDFSLDGRERTIRLTSSGRTTLTNRVVGFTGLWSGPRRREELVRQALTALHLFQRDVHYLVRGEKVQIIDEYTGRVMGDRSWEHGLHQMIELKEGCPVTPMNRPLARITYQRLFRRYLWLSGMTGTAQEVAGELWNVYRLATVTVPTNRPLQRRWMGERLFATADQKWEAVVERIRALREQGRPVLVGTRSVEASEILSQQLTNAQIEHVVLNARQDQEEAAVVAAAGESGRVTVATNMAGRGTDIKVLRSVAQAGGLHVIATERHEATRIDRQLYGRTGRQGDPGSYETVMSLDDELLVASRGRVIRWVASLLLKPGTPLQGCPTQWLVRLAQRSAERLHARMRRDLLQHEDQLESALAFSGRVE</sequence>
<evidence type="ECO:0000256" key="8">
    <source>
        <dbReference type="ARBA" id="ARBA00023010"/>
    </source>
</evidence>
<organism evidence="14 15">
    <name type="scientific">Candidatus Nitrospira nitrosa</name>
    <dbReference type="NCBI Taxonomy" id="1742972"/>
    <lineage>
        <taxon>Bacteria</taxon>
        <taxon>Pseudomonadati</taxon>
        <taxon>Nitrospirota</taxon>
        <taxon>Nitrospiria</taxon>
        <taxon>Nitrospirales</taxon>
        <taxon>Nitrospiraceae</taxon>
        <taxon>Nitrospira</taxon>
    </lineage>
</organism>
<evidence type="ECO:0000256" key="5">
    <source>
        <dbReference type="ARBA" id="ARBA00022840"/>
    </source>
</evidence>
<evidence type="ECO:0000256" key="1">
    <source>
        <dbReference type="ARBA" id="ARBA00022448"/>
    </source>
</evidence>
<dbReference type="InterPro" id="IPR014018">
    <property type="entry name" value="SecA_motor_DEAD"/>
</dbReference>
<dbReference type="PRINTS" id="PR00906">
    <property type="entry name" value="SECA"/>
</dbReference>
<evidence type="ECO:0000313" key="15">
    <source>
        <dbReference type="Proteomes" id="UP000199032"/>
    </source>
</evidence>
<dbReference type="SMART" id="SM00957">
    <property type="entry name" value="SecA_DEAD"/>
    <property type="match status" value="1"/>
</dbReference>
<dbReference type="SUPFAM" id="SSF81767">
    <property type="entry name" value="Pre-protein crosslinking domain of SecA"/>
    <property type="match status" value="1"/>
</dbReference>
<dbReference type="PANTHER" id="PTHR30612:SF0">
    <property type="entry name" value="CHLOROPLAST PROTEIN-TRANSPORTING ATPASE"/>
    <property type="match status" value="1"/>
</dbReference>
<dbReference type="GO" id="GO:0008564">
    <property type="term" value="F:protein-exporting ATPase activity"/>
    <property type="evidence" value="ECO:0007669"/>
    <property type="project" value="UniProtKB-EC"/>
</dbReference>
<dbReference type="InterPro" id="IPR036670">
    <property type="entry name" value="SecA_X-link_sf"/>
</dbReference>
<keyword evidence="1 10" id="KW-0813">Transport</keyword>
<dbReference type="GO" id="GO:0006605">
    <property type="term" value="P:protein targeting"/>
    <property type="evidence" value="ECO:0007669"/>
    <property type="project" value="UniProtKB-UniRule"/>
</dbReference>
<dbReference type="InterPro" id="IPR027417">
    <property type="entry name" value="P-loop_NTPase"/>
</dbReference>
<dbReference type="PANTHER" id="PTHR30612">
    <property type="entry name" value="SECA INNER MEMBRANE COMPONENT OF SEC PROTEIN SECRETION SYSTEM"/>
    <property type="match status" value="1"/>
</dbReference>
<dbReference type="GO" id="GO:0005829">
    <property type="term" value="C:cytosol"/>
    <property type="evidence" value="ECO:0007669"/>
    <property type="project" value="TreeGrafter"/>
</dbReference>
<dbReference type="STRING" id="1742972.COMA1_40105"/>
<dbReference type="InterPro" id="IPR000185">
    <property type="entry name" value="SecA"/>
</dbReference>
<feature type="binding site" evidence="10">
    <location>
        <position position="114"/>
    </location>
    <ligand>
        <name>ATP</name>
        <dbReference type="ChEBI" id="CHEBI:30616"/>
    </ligand>
</feature>
<dbReference type="InterPro" id="IPR011130">
    <property type="entry name" value="SecA_preprotein_X-link_dom"/>
</dbReference>
<dbReference type="CDD" id="cd18803">
    <property type="entry name" value="SF2_C_secA"/>
    <property type="match status" value="1"/>
</dbReference>
<keyword evidence="2 10" id="KW-1003">Cell membrane</keyword>
<accession>A0A0S4LIY2</accession>
<evidence type="ECO:0000256" key="9">
    <source>
        <dbReference type="ARBA" id="ARBA00023136"/>
    </source>
</evidence>
<keyword evidence="8 10" id="KW-0811">Translocation</keyword>
<dbReference type="Gene3D" id="3.90.1440.10">
    <property type="entry name" value="SecA, preprotein cross-linking domain"/>
    <property type="match status" value="1"/>
</dbReference>